<proteinExistence type="predicted"/>
<keyword evidence="2" id="KW-1185">Reference proteome</keyword>
<protein>
    <submittedName>
        <fullName evidence="1">Uncharacterized protein</fullName>
    </submittedName>
</protein>
<gene>
    <name evidence="1" type="ORF">AWB93_22825</name>
</gene>
<evidence type="ECO:0000313" key="1">
    <source>
        <dbReference type="EMBL" id="ORU95813.1"/>
    </source>
</evidence>
<accession>A0A1X1QWX3</accession>
<dbReference type="EMBL" id="LQOK01000047">
    <property type="protein sequence ID" value="ORU95813.1"/>
    <property type="molecule type" value="Genomic_DNA"/>
</dbReference>
<dbReference type="AlphaFoldDB" id="A0A1X1QWX3"/>
<dbReference type="Proteomes" id="UP000193990">
    <property type="component" value="Unassembled WGS sequence"/>
</dbReference>
<name>A0A1X1QWX3_MYCBE</name>
<sequence>MSFKAARYEGATQSTAVTIECTVATYSTAERSARWIDFRARTEGHVSHYTAKAAGSCGLTISRRSRP</sequence>
<reference evidence="1 2" key="1">
    <citation type="submission" date="2016-01" db="EMBL/GenBank/DDBJ databases">
        <title>The new phylogeny of the genus Mycobacterium.</title>
        <authorList>
            <person name="Tarcisio F."/>
            <person name="Conor M."/>
            <person name="Antonella G."/>
            <person name="Elisabetta G."/>
            <person name="Giulia F.S."/>
            <person name="Sara T."/>
            <person name="Anna F."/>
            <person name="Clotilde B."/>
            <person name="Roberto B."/>
            <person name="Veronica D.S."/>
            <person name="Fabio R."/>
            <person name="Monica P."/>
            <person name="Olivier J."/>
            <person name="Enrico T."/>
            <person name="Nicola S."/>
        </authorList>
    </citation>
    <scope>NUCLEOTIDE SEQUENCE [LARGE SCALE GENOMIC DNA]</scope>
    <source>
        <strain evidence="1 2">DSM 44277</strain>
    </source>
</reference>
<comment type="caution">
    <text evidence="1">The sequence shown here is derived from an EMBL/GenBank/DDBJ whole genome shotgun (WGS) entry which is preliminary data.</text>
</comment>
<evidence type="ECO:0000313" key="2">
    <source>
        <dbReference type="Proteomes" id="UP000193990"/>
    </source>
</evidence>
<organism evidence="1 2">
    <name type="scientific">Mycobacterium bohemicum</name>
    <dbReference type="NCBI Taxonomy" id="56425"/>
    <lineage>
        <taxon>Bacteria</taxon>
        <taxon>Bacillati</taxon>
        <taxon>Actinomycetota</taxon>
        <taxon>Actinomycetes</taxon>
        <taxon>Mycobacteriales</taxon>
        <taxon>Mycobacteriaceae</taxon>
        <taxon>Mycobacterium</taxon>
    </lineage>
</organism>